<evidence type="ECO:0000256" key="2">
    <source>
        <dbReference type="SAM" id="SignalP"/>
    </source>
</evidence>
<feature type="chain" id="PRO_5020190628" evidence="2">
    <location>
        <begin position="18"/>
        <end position="753"/>
    </location>
</feature>
<dbReference type="SUPFAM" id="SSF48695">
    <property type="entry name" value="Multiheme cytochromes"/>
    <property type="match status" value="2"/>
</dbReference>
<evidence type="ECO:0000313" key="5">
    <source>
        <dbReference type="Proteomes" id="UP000294614"/>
    </source>
</evidence>
<reference evidence="4 5" key="1">
    <citation type="submission" date="2019-03" db="EMBL/GenBank/DDBJ databases">
        <title>Genomic Encyclopedia of Type Strains, Phase IV (KMG-IV): sequencing the most valuable type-strain genomes for metagenomic binning, comparative biology and taxonomic classification.</title>
        <authorList>
            <person name="Goeker M."/>
        </authorList>
    </citation>
    <scope>NUCLEOTIDE SEQUENCE [LARGE SCALE GENOMIC DNA]</scope>
    <source>
        <strain evidence="4 5">DSM 24984</strain>
    </source>
</reference>
<dbReference type="EMBL" id="SMGG01000007">
    <property type="protein sequence ID" value="TCK58487.1"/>
    <property type="molecule type" value="Genomic_DNA"/>
</dbReference>
<dbReference type="Proteomes" id="UP000294614">
    <property type="component" value="Unassembled WGS sequence"/>
</dbReference>
<evidence type="ECO:0000313" key="4">
    <source>
        <dbReference type="EMBL" id="TCK58487.1"/>
    </source>
</evidence>
<sequence length="753" mass="79506">MLKRILFIILIAFTCSALLTGCGKDGSDGADGADADTDAIIAELKAQLESGEITIAQYEEAIAELEAQLTAATKTVSNTESCSVCHDSAELHEVTVGLYEATGATLTVTSATTATVTFKAAKDGVNRTDAIGLRHGSLYFYDSANSGYNRYGIDSYVTTTGPDANGTYTSVIDISADTALTAKINLLTTNVRYWLSYGNSGATNTNNFEVVENYPASPNTSITDESCLTCHSDFIWQYGTNKATNAYHHGSTPKGAESCIVCHSRYDSGSGKNFMKYVHGIHSSGEAEAGYKTVNSKSFSVHYPQSLANCVTCHNSDDSLEAATDDSQFTYEVCMTCHDGWSSFDDLPSAIDHTAYGTATTCTTCHSNAAGIAPTFADLHTGVEKARTHNIVYYTPEITVDTANSKISVVWGAFTDNDESGTYTTGDTFLDVTQTADTTKPIFMQSYTDRVVDGIAKSDGVRILVGYYGFGTQDVVAYDGYTKTNLTTTSSSTSGYTTYNSTTGKATTTIALKTANITSYEVTKGIVGIIGIPFVDGENAYVTSVTKEFNIDGSAVTARTAVANNDKCDACHTSVAPSGANGIAIHLNEDSSGAHGHTAIGNVDTCRICHNSGSAAGHYAQQSRSIDSYLHAIHAEQPTTAAYDSFTIKYPNYIKDCTVCHDSGTYEAPSQTNAVGGVVSGSEQSDGTLLSADQTVNGPGAVACGSCHKTMAIVSGDSGTVTSINAHTASFGYRVSISNMTFLEVLQAVFDLL</sequence>
<feature type="domain" description="Outer membrane cytochrome MtrC/MtrF-like" evidence="3">
    <location>
        <begin position="561"/>
        <end position="717"/>
    </location>
</feature>
<dbReference type="InterPro" id="IPR054337">
    <property type="entry name" value="Mtrc-MtrF-like_dom_II/IV"/>
</dbReference>
<evidence type="ECO:0000256" key="1">
    <source>
        <dbReference type="SAM" id="Coils"/>
    </source>
</evidence>
<gene>
    <name evidence="4" type="ORF">C8D98_2691</name>
</gene>
<feature type="signal peptide" evidence="2">
    <location>
        <begin position="1"/>
        <end position="17"/>
    </location>
</feature>
<name>A0A4R1K3L9_9BACT</name>
<organism evidence="4 5">
    <name type="scientific">Seleniivibrio woodruffii</name>
    <dbReference type="NCBI Taxonomy" id="1078050"/>
    <lineage>
        <taxon>Bacteria</taxon>
        <taxon>Pseudomonadati</taxon>
        <taxon>Deferribacterota</taxon>
        <taxon>Deferribacteres</taxon>
        <taxon>Deferribacterales</taxon>
        <taxon>Geovibrionaceae</taxon>
        <taxon>Seleniivibrio</taxon>
    </lineage>
</organism>
<evidence type="ECO:0000259" key="3">
    <source>
        <dbReference type="Pfam" id="PF22113"/>
    </source>
</evidence>
<dbReference type="InterPro" id="IPR036280">
    <property type="entry name" value="Multihaem_cyt_sf"/>
</dbReference>
<proteinExistence type="predicted"/>
<protein>
    <submittedName>
        <fullName evidence="4">OmcA/MtrC family decaheme c-type cytochrome</fullName>
    </submittedName>
</protein>
<dbReference type="PROSITE" id="PS51257">
    <property type="entry name" value="PROKAR_LIPOPROTEIN"/>
    <property type="match status" value="1"/>
</dbReference>
<dbReference type="Gene3D" id="3.90.10.10">
    <property type="entry name" value="Cytochrome C3"/>
    <property type="match status" value="1"/>
</dbReference>
<comment type="caution">
    <text evidence="4">The sequence shown here is derived from an EMBL/GenBank/DDBJ whole genome shotgun (WGS) entry which is preliminary data.</text>
</comment>
<accession>A0A4R1K3L9</accession>
<dbReference type="Pfam" id="PF22113">
    <property type="entry name" value="Mtrc-MtrF_II-IV_dom"/>
    <property type="match status" value="2"/>
</dbReference>
<dbReference type="AlphaFoldDB" id="A0A4R1K3L9"/>
<keyword evidence="1" id="KW-0175">Coiled coil</keyword>
<keyword evidence="5" id="KW-1185">Reference proteome</keyword>
<feature type="domain" description="Outer membrane cytochrome MtrC/MtrF-like" evidence="3">
    <location>
        <begin position="222"/>
        <end position="369"/>
    </location>
</feature>
<dbReference type="OrthoDB" id="5468580at2"/>
<feature type="coiled-coil region" evidence="1">
    <location>
        <begin position="41"/>
        <end position="75"/>
    </location>
</feature>
<keyword evidence="2" id="KW-0732">Signal</keyword>
<dbReference type="RefSeq" id="WP_132874652.1">
    <property type="nucleotide sequence ID" value="NZ_SMGG01000007.1"/>
</dbReference>